<organism evidence="3 4">
    <name type="scientific">Lophiostoma macrostomum CBS 122681</name>
    <dbReference type="NCBI Taxonomy" id="1314788"/>
    <lineage>
        <taxon>Eukaryota</taxon>
        <taxon>Fungi</taxon>
        <taxon>Dikarya</taxon>
        <taxon>Ascomycota</taxon>
        <taxon>Pezizomycotina</taxon>
        <taxon>Dothideomycetes</taxon>
        <taxon>Pleosporomycetidae</taxon>
        <taxon>Pleosporales</taxon>
        <taxon>Lophiostomataceae</taxon>
        <taxon>Lophiostoma</taxon>
    </lineage>
</organism>
<proteinExistence type="predicted"/>
<dbReference type="SUPFAM" id="SSF52540">
    <property type="entry name" value="P-loop containing nucleoside triphosphate hydrolases"/>
    <property type="match status" value="1"/>
</dbReference>
<name>A0A6A6TEU5_9PLEO</name>
<dbReference type="Proteomes" id="UP000799324">
    <property type="component" value="Unassembled WGS sequence"/>
</dbReference>
<feature type="domain" description="DUF7605" evidence="2">
    <location>
        <begin position="697"/>
        <end position="856"/>
    </location>
</feature>
<feature type="region of interest" description="Disordered" evidence="1">
    <location>
        <begin position="870"/>
        <end position="956"/>
    </location>
</feature>
<dbReference type="EMBL" id="MU004325">
    <property type="protein sequence ID" value="KAF2657423.1"/>
    <property type="molecule type" value="Genomic_DNA"/>
</dbReference>
<evidence type="ECO:0000313" key="3">
    <source>
        <dbReference type="EMBL" id="KAF2657423.1"/>
    </source>
</evidence>
<dbReference type="PANTHER" id="PTHR36681:SF3">
    <property type="entry name" value="NUCLEAR GTPASE, GERMINAL CENTER-ASSOCIATED, TANDEM DUPLICATE 3"/>
    <property type="match status" value="1"/>
</dbReference>
<feature type="compositionally biased region" description="Low complexity" evidence="1">
    <location>
        <begin position="870"/>
        <end position="899"/>
    </location>
</feature>
<feature type="compositionally biased region" description="Polar residues" evidence="1">
    <location>
        <begin position="915"/>
        <end position="931"/>
    </location>
</feature>
<feature type="compositionally biased region" description="Low complexity" evidence="1">
    <location>
        <begin position="932"/>
        <end position="946"/>
    </location>
</feature>
<dbReference type="CDD" id="cd00882">
    <property type="entry name" value="Ras_like_GTPase"/>
    <property type="match status" value="1"/>
</dbReference>
<dbReference type="Pfam" id="PF24564">
    <property type="entry name" value="DUF7605"/>
    <property type="match status" value="1"/>
</dbReference>
<sequence>MASCATMTTARDPYPRPPTPTPRPRPASVFRIITKKSSYQSLNSPILMSPMSPVSARPFSAIEAKAQDSPRWQDINVISPSTASHRSLYSDNEDGFRSPRLQLLTSNLLGTHSQCSSPGVHTLISPSAQVQLPGDELLYDVVAEERPDEKIFDTSFQAALASAKQEMKDISLALWGCPSSHQLGSDLHALKERAQELCEFEPSRTKTVGLVGDPGTGKSSVINSLLDQPYLAHSNFIDECSTSIITEYRFRPAHYDEPFSMEVDYMTVEEIRELIDELLRTFRACYIPAFQNVQDIEERREIRSRSDKAWLTLEAMYRNQSIFTKASLLEYPSNVKTPLAKVLEQWSAAFLARRPGGSECLTWSSTAFMVDECTDKLNAFTCSPIDLNTPALWPYVRVVRVYLRAALLQSGLILVDCPTPRDLNFSRSRATERYLRNCHEIFAVTTMDRAATDKGVKDIVRRNNLHRPLRIICTKSEELDVREVERKQPEISIQARTWRQQIEGIQKQVKRHEALRRHGHAGAVEEELRSRDLLHDLEFGLKKFLVERRNRRIATHLIDDYAGEVQDSNLKVFCVSNTDYAKHRYDEKSRAEGRLELTGIVNLRKYCHSIPVESQFETASAFIEHEVPAFLGSLRQWAVSGMDTLDSDRASEIRQLMQKLEEIAIKKLVLPSAQIQLTRTNLNHEFADSVTLPIREHRSEWRNAAIDNSKEWTKWPAKDYAAFCRNHGAHTLRTTGPRTWNSEIISPMRQNLESNWDFFAESVGENRTVLLDSVQEVCNEISAPLKERLDDSPIALKNIIDNMEARSQNIQHIITTGFADILEGTQQLESDALHGHASSYINALMVPAYNAASLISSTEVEPVPPIAITSSSARKRSPSSASISRSLSVSTTSSIRSRSMPPPTPTLPTADTTLQARSRSRAPSISTSNVTSASLHSPSSSPVTPSSSPPVSQPYDQRLKDTITTHITSTRLFPKLASMIERSHRAFLRAAFDSMIASVTREVDALIRDLGLVVPPEDLESPSICRKEEGDGKTGAEGGKESWKKVVVVGKSEAQKYEEFSGMLRSRLAQAEKVMVDCKKVVDAVRKGEEAPVLTEKVEVRTK</sequence>
<dbReference type="InterPro" id="IPR027417">
    <property type="entry name" value="P-loop_NTPase"/>
</dbReference>
<dbReference type="InterPro" id="IPR056024">
    <property type="entry name" value="DUF7605"/>
</dbReference>
<gene>
    <name evidence="3" type="ORF">K491DRAFT_777189</name>
</gene>
<dbReference type="OrthoDB" id="3598281at2759"/>
<feature type="region of interest" description="Disordered" evidence="1">
    <location>
        <begin position="1"/>
        <end position="27"/>
    </location>
</feature>
<evidence type="ECO:0000259" key="2">
    <source>
        <dbReference type="Pfam" id="PF24564"/>
    </source>
</evidence>
<protein>
    <recommendedName>
        <fullName evidence="2">DUF7605 domain-containing protein</fullName>
    </recommendedName>
</protein>
<accession>A0A6A6TEU5</accession>
<dbReference type="PANTHER" id="PTHR36681">
    <property type="entry name" value="NUCLEAR GTPASE, GERMINAL CENTER-ASSOCIATED, TANDEM DUPLICATE 3"/>
    <property type="match status" value="1"/>
</dbReference>
<evidence type="ECO:0000256" key="1">
    <source>
        <dbReference type="SAM" id="MobiDB-lite"/>
    </source>
</evidence>
<evidence type="ECO:0000313" key="4">
    <source>
        <dbReference type="Proteomes" id="UP000799324"/>
    </source>
</evidence>
<keyword evidence="4" id="KW-1185">Reference proteome</keyword>
<dbReference type="Gene3D" id="3.40.50.300">
    <property type="entry name" value="P-loop containing nucleotide triphosphate hydrolases"/>
    <property type="match status" value="1"/>
</dbReference>
<reference evidence="3" key="1">
    <citation type="journal article" date="2020" name="Stud. Mycol.">
        <title>101 Dothideomycetes genomes: a test case for predicting lifestyles and emergence of pathogens.</title>
        <authorList>
            <person name="Haridas S."/>
            <person name="Albert R."/>
            <person name="Binder M."/>
            <person name="Bloem J."/>
            <person name="Labutti K."/>
            <person name="Salamov A."/>
            <person name="Andreopoulos B."/>
            <person name="Baker S."/>
            <person name="Barry K."/>
            <person name="Bills G."/>
            <person name="Bluhm B."/>
            <person name="Cannon C."/>
            <person name="Castanera R."/>
            <person name="Culley D."/>
            <person name="Daum C."/>
            <person name="Ezra D."/>
            <person name="Gonzalez J."/>
            <person name="Henrissat B."/>
            <person name="Kuo A."/>
            <person name="Liang C."/>
            <person name="Lipzen A."/>
            <person name="Lutzoni F."/>
            <person name="Magnuson J."/>
            <person name="Mondo S."/>
            <person name="Nolan M."/>
            <person name="Ohm R."/>
            <person name="Pangilinan J."/>
            <person name="Park H.-J."/>
            <person name="Ramirez L."/>
            <person name="Alfaro M."/>
            <person name="Sun H."/>
            <person name="Tritt A."/>
            <person name="Yoshinaga Y."/>
            <person name="Zwiers L.-H."/>
            <person name="Turgeon B."/>
            <person name="Goodwin S."/>
            <person name="Spatafora J."/>
            <person name="Crous P."/>
            <person name="Grigoriev I."/>
        </authorList>
    </citation>
    <scope>NUCLEOTIDE SEQUENCE</scope>
    <source>
        <strain evidence="3">CBS 122681</strain>
    </source>
</reference>
<dbReference type="AlphaFoldDB" id="A0A6A6TEU5"/>
<feature type="compositionally biased region" description="Pro residues" evidence="1">
    <location>
        <begin position="15"/>
        <end position="25"/>
    </location>
</feature>